<evidence type="ECO:0008006" key="4">
    <source>
        <dbReference type="Google" id="ProtNLM"/>
    </source>
</evidence>
<comment type="caution">
    <text evidence="2">The sequence shown here is derived from an EMBL/GenBank/DDBJ whole genome shotgun (WGS) entry which is preliminary data.</text>
</comment>
<evidence type="ECO:0000313" key="2">
    <source>
        <dbReference type="EMBL" id="KAK5785850.1"/>
    </source>
</evidence>
<dbReference type="SUPFAM" id="SSF56219">
    <property type="entry name" value="DNase I-like"/>
    <property type="match status" value="1"/>
</dbReference>
<dbReference type="EMBL" id="JARKNE010000011">
    <property type="protein sequence ID" value="KAK5785850.1"/>
    <property type="molecule type" value="Genomic_DNA"/>
</dbReference>
<feature type="region of interest" description="Disordered" evidence="1">
    <location>
        <begin position="1"/>
        <end position="40"/>
    </location>
</feature>
<evidence type="ECO:0000256" key="1">
    <source>
        <dbReference type="SAM" id="MobiDB-lite"/>
    </source>
</evidence>
<gene>
    <name evidence="2" type="ORF">PVK06_040471</name>
</gene>
<proteinExistence type="predicted"/>
<evidence type="ECO:0000313" key="3">
    <source>
        <dbReference type="Proteomes" id="UP001358586"/>
    </source>
</evidence>
<feature type="region of interest" description="Disordered" evidence="1">
    <location>
        <begin position="54"/>
        <end position="93"/>
    </location>
</feature>
<accession>A0ABR0N7P6</accession>
<feature type="compositionally biased region" description="Basic and acidic residues" evidence="1">
    <location>
        <begin position="58"/>
        <end position="69"/>
    </location>
</feature>
<dbReference type="InterPro" id="IPR036691">
    <property type="entry name" value="Endo/exonu/phosph_ase_sf"/>
</dbReference>
<organism evidence="2 3">
    <name type="scientific">Gossypium arboreum</name>
    <name type="common">Tree cotton</name>
    <name type="synonym">Gossypium nanking</name>
    <dbReference type="NCBI Taxonomy" id="29729"/>
    <lineage>
        <taxon>Eukaryota</taxon>
        <taxon>Viridiplantae</taxon>
        <taxon>Streptophyta</taxon>
        <taxon>Embryophyta</taxon>
        <taxon>Tracheophyta</taxon>
        <taxon>Spermatophyta</taxon>
        <taxon>Magnoliopsida</taxon>
        <taxon>eudicotyledons</taxon>
        <taxon>Gunneridae</taxon>
        <taxon>Pentapetalae</taxon>
        <taxon>rosids</taxon>
        <taxon>malvids</taxon>
        <taxon>Malvales</taxon>
        <taxon>Malvaceae</taxon>
        <taxon>Malvoideae</taxon>
        <taxon>Gossypium</taxon>
    </lineage>
</organism>
<dbReference type="PANTHER" id="PTHR33710">
    <property type="entry name" value="BNAC02G09200D PROTEIN"/>
    <property type="match status" value="1"/>
</dbReference>
<feature type="compositionally biased region" description="Basic and acidic residues" evidence="1">
    <location>
        <begin position="19"/>
        <end position="28"/>
    </location>
</feature>
<dbReference type="PANTHER" id="PTHR33710:SF77">
    <property type="entry name" value="DNASE I-LIKE SUPERFAMILY PROTEIN"/>
    <property type="match status" value="1"/>
</dbReference>
<name>A0ABR0N7P6_GOSAR</name>
<reference evidence="2 3" key="1">
    <citation type="submission" date="2023-03" db="EMBL/GenBank/DDBJ databases">
        <title>WGS of Gossypium arboreum.</title>
        <authorList>
            <person name="Yu D."/>
        </authorList>
    </citation>
    <scope>NUCLEOTIDE SEQUENCE [LARGE SCALE GENOMIC DNA]</scope>
    <source>
        <tissue evidence="2">Leaf</tissue>
    </source>
</reference>
<keyword evidence="3" id="KW-1185">Reference proteome</keyword>
<protein>
    <recommendedName>
        <fullName evidence="4">Reverse transcriptase</fullName>
    </recommendedName>
</protein>
<sequence length="428" mass="48554">MEEDLSMENHRNLKKKGKVTIDPHEKLSTGKKSGFNGSKKVNVGLSVRKLLTSQAYDPKNHNSLKDHNKASNSYDSDQLREAQASKETVSNFSKTPSATHGLCHIIGENIQTLNLGITESFCHLISNSQASCDGDHVKVDTPTSVQKQAQPVVHFNPTFEENSFVNVAVKERVLEAKNHSAMVFKRSSILEPISEETRGSNVSSCASDKFFRAFHEYNNQYKPDIICLLEPRISGVKADTIIAKLGWDKSHRVEAVGFSGDKAPVHDLGFQGTPFTWHRGNLSERLDRAVENDAWMEAFPNCLITHLTRIKSDHRPLFLKFCNDGSCAPNCPFQFLANWLHHQNFSDFVKNKWSYNGNMTSTVEEFTDKLKKWNKCVYGHISQRKRQLMHKLAKIKHVLDLSGTNSFFQQEVIVRDELGNIFHHEEML</sequence>
<dbReference type="Proteomes" id="UP001358586">
    <property type="component" value="Chromosome 11"/>
</dbReference>